<dbReference type="EMBL" id="DQAY01000036">
    <property type="protein sequence ID" value="HCO22535.1"/>
    <property type="molecule type" value="Genomic_DNA"/>
</dbReference>
<evidence type="ECO:0000313" key="2">
    <source>
        <dbReference type="EMBL" id="HCO22535.1"/>
    </source>
</evidence>
<sequence>MVDNFEIYKVELNLPNLIVTPQGSTLHFLYSNVQTESNNLLRLFQSPEIKNVIIDLSKVDYLDSIIINSIIRLLQHARQTGGQSVFCNACDNMQNILQSIKLGTLWPLLDSQEEAIHYISMNS</sequence>
<dbReference type="Gene3D" id="3.30.750.24">
    <property type="entry name" value="STAS domain"/>
    <property type="match status" value="1"/>
</dbReference>
<feature type="domain" description="STAS" evidence="1">
    <location>
        <begin position="30"/>
        <end position="119"/>
    </location>
</feature>
<reference evidence="2 3" key="1">
    <citation type="journal article" date="2018" name="Nat. Biotechnol.">
        <title>A standardized bacterial taxonomy based on genome phylogeny substantially revises the tree of life.</title>
        <authorList>
            <person name="Parks D.H."/>
            <person name="Chuvochina M."/>
            <person name="Waite D.W."/>
            <person name="Rinke C."/>
            <person name="Skarshewski A."/>
            <person name="Chaumeil P.A."/>
            <person name="Hugenholtz P."/>
        </authorList>
    </citation>
    <scope>NUCLEOTIDE SEQUENCE [LARGE SCALE GENOMIC DNA]</scope>
    <source>
        <strain evidence="2">UBA9375</strain>
    </source>
</reference>
<evidence type="ECO:0000259" key="1">
    <source>
        <dbReference type="PROSITE" id="PS50801"/>
    </source>
</evidence>
<dbReference type="InterPro" id="IPR036513">
    <property type="entry name" value="STAS_dom_sf"/>
</dbReference>
<dbReference type="Proteomes" id="UP000263642">
    <property type="component" value="Unassembled WGS sequence"/>
</dbReference>
<dbReference type="PROSITE" id="PS50801">
    <property type="entry name" value="STAS"/>
    <property type="match status" value="1"/>
</dbReference>
<proteinExistence type="predicted"/>
<dbReference type="PANTHER" id="PTHR33495">
    <property type="entry name" value="ANTI-SIGMA FACTOR ANTAGONIST TM_1081-RELATED-RELATED"/>
    <property type="match status" value="1"/>
</dbReference>
<gene>
    <name evidence="2" type="ORF">DIT97_05530</name>
</gene>
<protein>
    <recommendedName>
        <fullName evidence="1">STAS domain-containing protein</fullName>
    </recommendedName>
</protein>
<dbReference type="SUPFAM" id="SSF52091">
    <property type="entry name" value="SpoIIaa-like"/>
    <property type="match status" value="1"/>
</dbReference>
<dbReference type="Pfam" id="PF01740">
    <property type="entry name" value="STAS"/>
    <property type="match status" value="1"/>
</dbReference>
<dbReference type="GO" id="GO:0043856">
    <property type="term" value="F:anti-sigma factor antagonist activity"/>
    <property type="evidence" value="ECO:0007669"/>
    <property type="project" value="TreeGrafter"/>
</dbReference>
<dbReference type="InterPro" id="IPR002645">
    <property type="entry name" value="STAS_dom"/>
</dbReference>
<accession>A0A3D3R142</accession>
<organism evidence="2 3">
    <name type="scientific">Gimesia maris</name>
    <dbReference type="NCBI Taxonomy" id="122"/>
    <lineage>
        <taxon>Bacteria</taxon>
        <taxon>Pseudomonadati</taxon>
        <taxon>Planctomycetota</taxon>
        <taxon>Planctomycetia</taxon>
        <taxon>Planctomycetales</taxon>
        <taxon>Planctomycetaceae</taxon>
        <taxon>Gimesia</taxon>
    </lineage>
</organism>
<evidence type="ECO:0000313" key="3">
    <source>
        <dbReference type="Proteomes" id="UP000263642"/>
    </source>
</evidence>
<dbReference type="PANTHER" id="PTHR33495:SF2">
    <property type="entry name" value="ANTI-SIGMA FACTOR ANTAGONIST TM_1081-RELATED"/>
    <property type="match status" value="1"/>
</dbReference>
<comment type="caution">
    <text evidence="2">The sequence shown here is derived from an EMBL/GenBank/DDBJ whole genome shotgun (WGS) entry which is preliminary data.</text>
</comment>
<dbReference type="AlphaFoldDB" id="A0A3D3R142"/>
<dbReference type="CDD" id="cd07043">
    <property type="entry name" value="STAS_anti-anti-sigma_factors"/>
    <property type="match status" value="1"/>
</dbReference>
<name>A0A3D3R142_9PLAN</name>